<proteinExistence type="predicted"/>
<keyword evidence="3" id="KW-1185">Reference proteome</keyword>
<protein>
    <submittedName>
        <fullName evidence="2">Uncharacterized protein</fullName>
    </submittedName>
</protein>
<feature type="region of interest" description="Disordered" evidence="1">
    <location>
        <begin position="83"/>
        <end position="134"/>
    </location>
</feature>
<dbReference type="Proteomes" id="UP000325579">
    <property type="component" value="Unassembled WGS sequence"/>
</dbReference>
<gene>
    <name evidence="2" type="ORF">BDV37DRAFT_242019</name>
</gene>
<dbReference type="RefSeq" id="XP_031944462.1">
    <property type="nucleotide sequence ID" value="XM_032081253.1"/>
</dbReference>
<dbReference type="EMBL" id="ML736750">
    <property type="protein sequence ID" value="KAE8407143.1"/>
    <property type="molecule type" value="Genomic_DNA"/>
</dbReference>
<accession>A0A5N7DMA6</accession>
<reference evidence="2 3" key="1">
    <citation type="submission" date="2019-04" db="EMBL/GenBank/DDBJ databases">
        <authorList>
            <consortium name="DOE Joint Genome Institute"/>
            <person name="Mondo S."/>
            <person name="Kjaerbolling I."/>
            <person name="Vesth T."/>
            <person name="Frisvad J.C."/>
            <person name="Nybo J.L."/>
            <person name="Theobald S."/>
            <person name="Kildgaard S."/>
            <person name="Isbrandt T."/>
            <person name="Kuo A."/>
            <person name="Sato A."/>
            <person name="Lyhne E.K."/>
            <person name="Kogle M.E."/>
            <person name="Wiebenga A."/>
            <person name="Kun R.S."/>
            <person name="Lubbers R.J."/>
            <person name="Makela M.R."/>
            <person name="Barry K."/>
            <person name="Chovatia M."/>
            <person name="Clum A."/>
            <person name="Daum C."/>
            <person name="Haridas S."/>
            <person name="He G."/>
            <person name="LaButti K."/>
            <person name="Lipzen A."/>
            <person name="Riley R."/>
            <person name="Salamov A."/>
            <person name="Simmons B.A."/>
            <person name="Magnuson J.K."/>
            <person name="Henrissat B."/>
            <person name="Mortensen U.H."/>
            <person name="Larsen T.O."/>
            <person name="Devries R.P."/>
            <person name="Grigoriev I.V."/>
            <person name="Machida M."/>
            <person name="Baker S.E."/>
            <person name="Andersen M.R."/>
            <person name="Cantor M.N."/>
            <person name="Hua S.X."/>
        </authorList>
    </citation>
    <scope>NUCLEOTIDE SEQUENCE [LARGE SCALE GENOMIC DNA]</scope>
    <source>
        <strain evidence="2 3">CBS 119388</strain>
    </source>
</reference>
<evidence type="ECO:0000256" key="1">
    <source>
        <dbReference type="SAM" id="MobiDB-lite"/>
    </source>
</evidence>
<organism evidence="2 3">
    <name type="scientific">Aspergillus pseudonomiae</name>
    <dbReference type="NCBI Taxonomy" id="1506151"/>
    <lineage>
        <taxon>Eukaryota</taxon>
        <taxon>Fungi</taxon>
        <taxon>Dikarya</taxon>
        <taxon>Ascomycota</taxon>
        <taxon>Pezizomycotina</taxon>
        <taxon>Eurotiomycetes</taxon>
        <taxon>Eurotiomycetidae</taxon>
        <taxon>Eurotiales</taxon>
        <taxon>Aspergillaceae</taxon>
        <taxon>Aspergillus</taxon>
        <taxon>Aspergillus subgen. Circumdati</taxon>
    </lineage>
</organism>
<feature type="compositionally biased region" description="Polar residues" evidence="1">
    <location>
        <begin position="83"/>
        <end position="96"/>
    </location>
</feature>
<dbReference type="AlphaFoldDB" id="A0A5N7DMA6"/>
<dbReference type="GeneID" id="43665944"/>
<evidence type="ECO:0000313" key="2">
    <source>
        <dbReference type="EMBL" id="KAE8407143.1"/>
    </source>
</evidence>
<evidence type="ECO:0000313" key="3">
    <source>
        <dbReference type="Proteomes" id="UP000325579"/>
    </source>
</evidence>
<sequence>MGLIVSRAYIAEISLACDTAEINQRNGSQDIFPDPHTLSILRKAWTCLPTHMQEDIRGISGIETLTPTETQGEVRRQYVTDITSTGQNHSHNQPVVSATGRLEKKRKAKRSSDTGKKTKKLLARRNTEESELSTTLPDEVKTNITSWKDDPLSFFVKGSDVNLELDNCIGGFYSCLVSLESRQGLDSIRTRFLKVSFYHLKLMVCSQQLRSVHMAKIARVIHASGLTSHDSSIIENKLSRWIEEGHRLDALCRDLSDQVQGFEYLSWLFLLPSKVNYEFVRVLPFGGEKRTEAIQHLQTYGIPSPPSPKAQSYIGGIEDIRGLSEAIFRTLWNRLDQSVSENREIFGSGQRTSIQQYKKQANFWIGWQFQYNPLFWAQDAQRGLDNSRQTSLESEPLLSVRKCA</sequence>
<dbReference type="OrthoDB" id="4506844at2759"/>
<name>A0A5N7DMA6_9EURO</name>